<dbReference type="InterPro" id="IPR000387">
    <property type="entry name" value="Tyr_Pase_dom"/>
</dbReference>
<dbReference type="PANTHER" id="PTHR14969:SF13">
    <property type="entry name" value="AT30094P"/>
    <property type="match status" value="1"/>
</dbReference>
<dbReference type="InterPro" id="IPR036938">
    <property type="entry name" value="PAP2/HPO_sf"/>
</dbReference>
<dbReference type="InterPro" id="IPR000326">
    <property type="entry name" value="PAP2/HPO"/>
</dbReference>
<dbReference type="KEGG" id="hmr:Hipma_0188"/>
<dbReference type="SMART" id="SM00014">
    <property type="entry name" value="acidPPc"/>
    <property type="match status" value="1"/>
</dbReference>
<reference evidence="4 5" key="1">
    <citation type="journal article" date="2011" name="Stand. Genomic Sci.">
        <title>Complete genome sequence of the thermophilic sulfur-reducer Hippea maritima type strain (MH(2)).</title>
        <authorList>
            <person name="Huntemann M."/>
            <person name="Lu M."/>
            <person name="Nolan M."/>
            <person name="Lapidus A."/>
            <person name="Lucas S."/>
            <person name="Hammon N."/>
            <person name="Deshpande S."/>
            <person name="Cheng J.F."/>
            <person name="Tapia R."/>
            <person name="Han C."/>
            <person name="Goodwin L."/>
            <person name="Pitluck S."/>
            <person name="Liolios K."/>
            <person name="Pagani I."/>
            <person name="Ivanova N."/>
            <person name="Ovchinikova G."/>
            <person name="Pati A."/>
            <person name="Chen A."/>
            <person name="Palaniappan K."/>
            <person name="Land M."/>
            <person name="Hauser L."/>
            <person name="Jeffries C.D."/>
            <person name="Detter J.C."/>
            <person name="Brambilla E.M."/>
            <person name="Rohde M."/>
            <person name="Spring S."/>
            <person name="Goker M."/>
            <person name="Woyke T."/>
            <person name="Bristow J."/>
            <person name="Eisen J.A."/>
            <person name="Markowitz V."/>
            <person name="Hugenholtz P."/>
            <person name="Kyrpides N.C."/>
            <person name="Klenk H.P."/>
            <person name="Mavromatis K."/>
        </authorList>
    </citation>
    <scope>NUCLEOTIDE SEQUENCE [LARGE SCALE GENOMIC DNA]</scope>
    <source>
        <strain evidence="5">ATCC 700847 / DSM 10411 / MH2</strain>
    </source>
</reference>
<dbReference type="GO" id="GO:0050380">
    <property type="term" value="F:undecaprenyl-diphosphatase activity"/>
    <property type="evidence" value="ECO:0007669"/>
    <property type="project" value="InterPro"/>
</dbReference>
<dbReference type="GO" id="GO:0005886">
    <property type="term" value="C:plasma membrane"/>
    <property type="evidence" value="ECO:0007669"/>
    <property type="project" value="InterPro"/>
</dbReference>
<feature type="transmembrane region" description="Helical" evidence="1">
    <location>
        <begin position="150"/>
        <end position="171"/>
    </location>
</feature>
<dbReference type="InterPro" id="IPR000242">
    <property type="entry name" value="PTP_cat"/>
</dbReference>
<feature type="domain" description="Tyrosine specific protein phosphatases" evidence="3">
    <location>
        <begin position="297"/>
        <end position="330"/>
    </location>
</feature>
<dbReference type="PROSITE" id="PS50055">
    <property type="entry name" value="TYR_PHOSPHATASE_PTP"/>
    <property type="match status" value="1"/>
</dbReference>
<dbReference type="InParanoid" id="F2LXI0"/>
<dbReference type="Proteomes" id="UP000008139">
    <property type="component" value="Chromosome"/>
</dbReference>
<feature type="transmembrane region" description="Helical" evidence="1">
    <location>
        <begin position="58"/>
        <end position="78"/>
    </location>
</feature>
<keyword evidence="5" id="KW-1185">Reference proteome</keyword>
<dbReference type="Pfam" id="PF22741">
    <property type="entry name" value="PTP-NADK"/>
    <property type="match status" value="1"/>
</dbReference>
<dbReference type="eggNOG" id="COG0671">
    <property type="taxonomic scope" value="Bacteria"/>
</dbReference>
<dbReference type="RefSeq" id="WP_013681211.1">
    <property type="nucleotide sequence ID" value="NC_015318.1"/>
</dbReference>
<evidence type="ECO:0000259" key="2">
    <source>
        <dbReference type="PROSITE" id="PS50055"/>
    </source>
</evidence>
<dbReference type="AlphaFoldDB" id="F2LXI0"/>
<organism evidence="4 5">
    <name type="scientific">Hippea maritima (strain ATCC 700847 / DSM 10411 / MH2)</name>
    <dbReference type="NCBI Taxonomy" id="760142"/>
    <lineage>
        <taxon>Bacteria</taxon>
        <taxon>Pseudomonadati</taxon>
        <taxon>Campylobacterota</taxon>
        <taxon>Desulfurellia</taxon>
        <taxon>Desulfurellales</taxon>
        <taxon>Hippeaceae</taxon>
        <taxon>Hippea</taxon>
    </lineage>
</organism>
<feature type="transmembrane region" description="Helical" evidence="1">
    <location>
        <begin position="124"/>
        <end position="144"/>
    </location>
</feature>
<dbReference type="GO" id="GO:0004725">
    <property type="term" value="F:protein tyrosine phosphatase activity"/>
    <property type="evidence" value="ECO:0007669"/>
    <property type="project" value="InterPro"/>
</dbReference>
<evidence type="ECO:0000313" key="4">
    <source>
        <dbReference type="EMBL" id="AEA33166.1"/>
    </source>
</evidence>
<dbReference type="InterPro" id="IPR016130">
    <property type="entry name" value="Tyr_Pase_AS"/>
</dbReference>
<dbReference type="InterPro" id="IPR033879">
    <property type="entry name" value="UPP_Pase"/>
</dbReference>
<dbReference type="PROSITE" id="PS00383">
    <property type="entry name" value="TYR_PHOSPHATASE_1"/>
    <property type="match status" value="1"/>
</dbReference>
<dbReference type="Pfam" id="PF01569">
    <property type="entry name" value="PAP2"/>
    <property type="match status" value="1"/>
</dbReference>
<dbReference type="SUPFAM" id="SSF48317">
    <property type="entry name" value="Acid phosphatase/Vanadium-dependent haloperoxidase"/>
    <property type="match status" value="1"/>
</dbReference>
<dbReference type="eggNOG" id="COG2365">
    <property type="taxonomic scope" value="Bacteria"/>
</dbReference>
<proteinExistence type="predicted"/>
<gene>
    <name evidence="4" type="ordered locus">Hipma_0188</name>
</gene>
<evidence type="ECO:0000313" key="5">
    <source>
        <dbReference type="Proteomes" id="UP000008139"/>
    </source>
</evidence>
<evidence type="ECO:0000259" key="3">
    <source>
        <dbReference type="PROSITE" id="PS50056"/>
    </source>
</evidence>
<dbReference type="STRING" id="760142.Hipma_0188"/>
<dbReference type="HOGENOM" id="CLU_725171_0_0_7"/>
<dbReference type="Gene3D" id="3.90.190.10">
    <property type="entry name" value="Protein tyrosine phosphatase superfamily"/>
    <property type="match status" value="1"/>
</dbReference>
<dbReference type="InterPro" id="IPR029021">
    <property type="entry name" value="Prot-tyrosine_phosphatase-like"/>
</dbReference>
<keyword evidence="1" id="KW-0472">Membrane</keyword>
<dbReference type="CDD" id="cd03385">
    <property type="entry name" value="PAP2_BcrC_like"/>
    <property type="match status" value="1"/>
</dbReference>
<feature type="transmembrane region" description="Helical" evidence="1">
    <location>
        <begin position="20"/>
        <end position="46"/>
    </location>
</feature>
<feature type="transmembrane region" description="Helical" evidence="1">
    <location>
        <begin position="199"/>
        <end position="219"/>
    </location>
</feature>
<keyword evidence="1" id="KW-0812">Transmembrane</keyword>
<dbReference type="InterPro" id="IPR055214">
    <property type="entry name" value="PTP-NADK"/>
</dbReference>
<feature type="domain" description="Tyrosine-protein phosphatase" evidence="2">
    <location>
        <begin position="162"/>
        <end position="330"/>
    </location>
</feature>
<dbReference type="PANTHER" id="PTHR14969">
    <property type="entry name" value="SPHINGOSINE-1-PHOSPHATE PHOSPHOHYDROLASE"/>
    <property type="match status" value="1"/>
</dbReference>
<dbReference type="SUPFAM" id="SSF52799">
    <property type="entry name" value="(Phosphotyrosine protein) phosphatases II"/>
    <property type="match status" value="1"/>
</dbReference>
<dbReference type="PROSITE" id="PS50056">
    <property type="entry name" value="TYR_PHOSPHATASE_2"/>
    <property type="match status" value="1"/>
</dbReference>
<evidence type="ECO:0000256" key="1">
    <source>
        <dbReference type="SAM" id="Phobius"/>
    </source>
</evidence>
<protein>
    <submittedName>
        <fullName evidence="4">Protein tyrosine/serine phosphatase</fullName>
    </submittedName>
</protein>
<sequence length="381" mass="44193">MGNPNLEIFKMINGYEKSCKILSILAIVVAKYLVFVIPIYLIWMFAKSSKYYKKQSLLAFYSALLGLLINYLISLIYFHPRPFMMHIGKVLFQHSADSSFPSDHVTLFLSLGFYLLLEHKLRLHGLIITALGLMVGLARVYSGVHWPLDIVGSFAVALLPPFLIIQLKGILNPLNEKIILIYERLWEFLLQKIKNRKMLILLLLLLVIASSVICFEVYMEENGNFHTVENGALYRSGQLDKDELLYYIKQYHIKSIVNLRGKQQGKNWYKEEIKLSKQLNLVHIDFRLSPNKIAKPRKLIKLINILEKIPKPILIHCKAGADRSGLVSAIWKYYVENYPIKRSDEQLSLLYLHFPYLGSPSEAMDKSFWIFVKKAKKRQSR</sequence>
<name>F2LXI0_HIPMA</name>
<dbReference type="Gene3D" id="1.20.144.10">
    <property type="entry name" value="Phosphatidic acid phosphatase type 2/haloperoxidase"/>
    <property type="match status" value="1"/>
</dbReference>
<keyword evidence="1" id="KW-1133">Transmembrane helix</keyword>
<dbReference type="EMBL" id="CP002606">
    <property type="protein sequence ID" value="AEA33166.1"/>
    <property type="molecule type" value="Genomic_DNA"/>
</dbReference>
<accession>F2LXI0</accession>
<reference evidence="5" key="2">
    <citation type="submission" date="2011-03" db="EMBL/GenBank/DDBJ databases">
        <title>The complete genome of Hippea maritima DSM 10411.</title>
        <authorList>
            <consortium name="US DOE Joint Genome Institute (JGI-PGF)"/>
            <person name="Lucas S."/>
            <person name="Copeland A."/>
            <person name="Lapidus A."/>
            <person name="Bruce D."/>
            <person name="Goodwin L."/>
            <person name="Pitluck S."/>
            <person name="Peters L."/>
            <person name="Kyrpides N."/>
            <person name="Mavromatis K."/>
            <person name="Pagani I."/>
            <person name="Ivanova N."/>
            <person name="Mikhailova N."/>
            <person name="Lu M."/>
            <person name="Detter J.C."/>
            <person name="Tapia R."/>
            <person name="Han C."/>
            <person name="Land M."/>
            <person name="Hauser L."/>
            <person name="Markowitz V."/>
            <person name="Cheng J.-F."/>
            <person name="Hugenholtz P."/>
            <person name="Woyke T."/>
            <person name="Wu D."/>
            <person name="Spring S."/>
            <person name="Schroeder M."/>
            <person name="Brambilla E."/>
            <person name="Klenk H.-P."/>
            <person name="Eisen J.A."/>
        </authorList>
    </citation>
    <scope>NUCLEOTIDE SEQUENCE [LARGE SCALE GENOMIC DNA]</scope>
    <source>
        <strain evidence="5">ATCC 700847 / DSM 10411 / MH2</strain>
    </source>
</reference>